<evidence type="ECO:0000313" key="3">
    <source>
        <dbReference type="EMBL" id="GJN91614.1"/>
    </source>
</evidence>
<feature type="compositionally biased region" description="Pro residues" evidence="1">
    <location>
        <begin position="88"/>
        <end position="101"/>
    </location>
</feature>
<evidence type="ECO:0000256" key="1">
    <source>
        <dbReference type="SAM" id="MobiDB-lite"/>
    </source>
</evidence>
<name>A0AAV5GM99_9BASI</name>
<keyword evidence="2" id="KW-0812">Transmembrane</keyword>
<feature type="compositionally biased region" description="Basic residues" evidence="1">
    <location>
        <begin position="420"/>
        <end position="430"/>
    </location>
</feature>
<keyword evidence="4" id="KW-1185">Reference proteome</keyword>
<gene>
    <name evidence="3" type="ORF">Rhopal_004637-T1</name>
</gene>
<sequence>MPVGHPPPPIAVNRRSRPPPATGKPGFRFPVQHPYAASASPTTPVSPFTASVGLETRSETPEERLLHEMGLDDPPTPQHQQRFHITDSPPPPNIPLPPLPAAHPSSSPQDPFRDPGQSGREPAQSVHDALTGSSFARHGDSRPSYTVSETYAGPPTERKGSDASYRAHDSPIPFRSLSGRQGRAPNDSDASAAALPPALDQFTSLNSYDEKRAVDLYDGKSERGYVSREPYEMRDYASASELADEQKKKHVKKAVAFWLIAFVLLVAIAVAVGVTVSNNAAREAERDAAVAAGGSSALASSTAADSDASSSGSTVPGSSTAVRTVSADTTRVAGISSTLARFASPSRSAWSAARARATPAAESSPSSQRSARMTRTTTRTEATHEIAATHARARTTAREEPEQVLDQLEELPTTSLRDSRTRHRRGALHH</sequence>
<feature type="compositionally biased region" description="Low complexity" evidence="1">
    <location>
        <begin position="301"/>
        <end position="322"/>
    </location>
</feature>
<feature type="compositionally biased region" description="Low complexity" evidence="1">
    <location>
        <begin position="184"/>
        <end position="195"/>
    </location>
</feature>
<feature type="compositionally biased region" description="Pro residues" evidence="1">
    <location>
        <begin position="1"/>
        <end position="10"/>
    </location>
</feature>
<dbReference type="EMBL" id="BQKY01000009">
    <property type="protein sequence ID" value="GJN91614.1"/>
    <property type="molecule type" value="Genomic_DNA"/>
</dbReference>
<comment type="caution">
    <text evidence="3">The sequence shown here is derived from an EMBL/GenBank/DDBJ whole genome shotgun (WGS) entry which is preliminary data.</text>
</comment>
<evidence type="ECO:0000313" key="4">
    <source>
        <dbReference type="Proteomes" id="UP001342314"/>
    </source>
</evidence>
<feature type="transmembrane region" description="Helical" evidence="2">
    <location>
        <begin position="255"/>
        <end position="276"/>
    </location>
</feature>
<organism evidence="3 4">
    <name type="scientific">Rhodotorula paludigena</name>
    <dbReference type="NCBI Taxonomy" id="86838"/>
    <lineage>
        <taxon>Eukaryota</taxon>
        <taxon>Fungi</taxon>
        <taxon>Dikarya</taxon>
        <taxon>Basidiomycota</taxon>
        <taxon>Pucciniomycotina</taxon>
        <taxon>Microbotryomycetes</taxon>
        <taxon>Sporidiobolales</taxon>
        <taxon>Sporidiobolaceae</taxon>
        <taxon>Rhodotorula</taxon>
    </lineage>
</organism>
<feature type="region of interest" description="Disordered" evidence="1">
    <location>
        <begin position="353"/>
        <end position="430"/>
    </location>
</feature>
<proteinExistence type="predicted"/>
<dbReference type="Proteomes" id="UP001342314">
    <property type="component" value="Unassembled WGS sequence"/>
</dbReference>
<feature type="region of interest" description="Disordered" evidence="1">
    <location>
        <begin position="1"/>
        <end position="195"/>
    </location>
</feature>
<evidence type="ECO:0000256" key="2">
    <source>
        <dbReference type="SAM" id="Phobius"/>
    </source>
</evidence>
<keyword evidence="2" id="KW-0472">Membrane</keyword>
<dbReference type="AlphaFoldDB" id="A0AAV5GM99"/>
<protein>
    <recommendedName>
        <fullName evidence="5">Proteophosphoglycan ppg4</fullName>
    </recommendedName>
</protein>
<feature type="region of interest" description="Disordered" evidence="1">
    <location>
        <begin position="301"/>
        <end position="324"/>
    </location>
</feature>
<feature type="compositionally biased region" description="Polar residues" evidence="1">
    <location>
        <begin position="39"/>
        <end position="49"/>
    </location>
</feature>
<evidence type="ECO:0008006" key="5">
    <source>
        <dbReference type="Google" id="ProtNLM"/>
    </source>
</evidence>
<feature type="compositionally biased region" description="Basic and acidic residues" evidence="1">
    <location>
        <begin position="156"/>
        <end position="169"/>
    </location>
</feature>
<reference evidence="3 4" key="1">
    <citation type="submission" date="2021-12" db="EMBL/GenBank/DDBJ databases">
        <title>High titer production of polyol ester of fatty acids by Rhodotorula paludigena BS15 towards product separation-free biomass refinery.</title>
        <authorList>
            <person name="Mano J."/>
            <person name="Ono H."/>
            <person name="Tanaka T."/>
            <person name="Naito K."/>
            <person name="Sushida H."/>
            <person name="Ike M."/>
            <person name="Tokuyasu K."/>
            <person name="Kitaoka M."/>
        </authorList>
    </citation>
    <scope>NUCLEOTIDE SEQUENCE [LARGE SCALE GENOMIC DNA]</scope>
    <source>
        <strain evidence="3 4">BS15</strain>
    </source>
</reference>
<accession>A0AAV5GM99</accession>
<keyword evidence="2" id="KW-1133">Transmembrane helix</keyword>
<feature type="compositionally biased region" description="Basic and acidic residues" evidence="1">
    <location>
        <begin position="56"/>
        <end position="70"/>
    </location>
</feature>
<feature type="compositionally biased region" description="Low complexity" evidence="1">
    <location>
        <begin position="353"/>
        <end position="390"/>
    </location>
</feature>